<accession>A0A517NRY8</accession>
<dbReference type="RefSeq" id="WP_145417421.1">
    <property type="nucleotide sequence ID" value="NZ_CP036526.1"/>
</dbReference>
<gene>
    <name evidence="4" type="primary">gfo_3</name>
    <name evidence="4" type="ORF">K239x_17970</name>
</gene>
<dbReference type="Gene3D" id="3.30.360.10">
    <property type="entry name" value="Dihydrodipicolinate Reductase, domain 2"/>
    <property type="match status" value="1"/>
</dbReference>
<evidence type="ECO:0000313" key="4">
    <source>
        <dbReference type="EMBL" id="QDT09846.1"/>
    </source>
</evidence>
<dbReference type="InterPro" id="IPR000683">
    <property type="entry name" value="Gfo/Idh/MocA-like_OxRdtase_N"/>
</dbReference>
<dbReference type="InterPro" id="IPR055170">
    <property type="entry name" value="GFO_IDH_MocA-like_dom"/>
</dbReference>
<dbReference type="SUPFAM" id="SSF55347">
    <property type="entry name" value="Glyceraldehyde-3-phosphate dehydrogenase-like, C-terminal domain"/>
    <property type="match status" value="1"/>
</dbReference>
<keyword evidence="1 4" id="KW-0560">Oxidoreductase</keyword>
<dbReference type="AlphaFoldDB" id="A0A517NRY8"/>
<feature type="domain" description="GFO/IDH/MocA-like oxidoreductase" evidence="3">
    <location>
        <begin position="132"/>
        <end position="252"/>
    </location>
</feature>
<evidence type="ECO:0000259" key="3">
    <source>
        <dbReference type="Pfam" id="PF22725"/>
    </source>
</evidence>
<evidence type="ECO:0000259" key="2">
    <source>
        <dbReference type="Pfam" id="PF01408"/>
    </source>
</evidence>
<dbReference type="EMBL" id="CP036526">
    <property type="protein sequence ID" value="QDT09846.1"/>
    <property type="molecule type" value="Genomic_DNA"/>
</dbReference>
<sequence length="322" mass="34954">MKHVRWGIIGTGDVAERKSGPAFYQVDRSKLVAVANRNVAKAKSFASRHGNPQVFDSVDEMLRCDEVDAVYIGTPPDSHCELTVQCAQAGKHVLCEKPMALSTSDCQTMNDACAQHGVSLSIAYYRRHFPVVQKIKQLLSEQAIGDPLRISVSTYSQFESDGDQPWRLNNAIAGGGFLMDVGTHRFDLMACFFGKPLSVQAITGTQTLAASVEDAASVAMEFPNGVQAVASFQWNSPVPRDTLEIVGTQGILWTDSLSDQGRLWLETPSGQEDWTLPAIAPVHGNLVREFVTHLLDGTPNPLSGESGSIATEISLACYNDNQ</sequence>
<dbReference type="SUPFAM" id="SSF51735">
    <property type="entry name" value="NAD(P)-binding Rossmann-fold domains"/>
    <property type="match status" value="1"/>
</dbReference>
<organism evidence="4 5">
    <name type="scientific">Stieleria marina</name>
    <dbReference type="NCBI Taxonomy" id="1930275"/>
    <lineage>
        <taxon>Bacteria</taxon>
        <taxon>Pseudomonadati</taxon>
        <taxon>Planctomycetota</taxon>
        <taxon>Planctomycetia</taxon>
        <taxon>Pirellulales</taxon>
        <taxon>Pirellulaceae</taxon>
        <taxon>Stieleria</taxon>
    </lineage>
</organism>
<feature type="domain" description="Gfo/Idh/MocA-like oxidoreductase N-terminal" evidence="2">
    <location>
        <begin position="4"/>
        <end position="123"/>
    </location>
</feature>
<dbReference type="Proteomes" id="UP000319817">
    <property type="component" value="Chromosome"/>
</dbReference>
<dbReference type="PANTHER" id="PTHR43818:SF11">
    <property type="entry name" value="BCDNA.GH03377"/>
    <property type="match status" value="1"/>
</dbReference>
<name>A0A517NRY8_9BACT</name>
<proteinExistence type="predicted"/>
<dbReference type="PANTHER" id="PTHR43818">
    <property type="entry name" value="BCDNA.GH03377"/>
    <property type="match status" value="1"/>
</dbReference>
<dbReference type="InterPro" id="IPR050463">
    <property type="entry name" value="Gfo/Idh/MocA_oxidrdct_glycsds"/>
</dbReference>
<dbReference type="InterPro" id="IPR036291">
    <property type="entry name" value="NAD(P)-bd_dom_sf"/>
</dbReference>
<evidence type="ECO:0000313" key="5">
    <source>
        <dbReference type="Proteomes" id="UP000319817"/>
    </source>
</evidence>
<dbReference type="OrthoDB" id="9783105at2"/>
<evidence type="ECO:0000256" key="1">
    <source>
        <dbReference type="ARBA" id="ARBA00023002"/>
    </source>
</evidence>
<dbReference type="Pfam" id="PF01408">
    <property type="entry name" value="GFO_IDH_MocA"/>
    <property type="match status" value="1"/>
</dbReference>
<dbReference type="Pfam" id="PF22725">
    <property type="entry name" value="GFO_IDH_MocA_C3"/>
    <property type="match status" value="1"/>
</dbReference>
<dbReference type="EC" id="1.1.99.28" evidence="4"/>
<dbReference type="Gene3D" id="3.40.50.720">
    <property type="entry name" value="NAD(P)-binding Rossmann-like Domain"/>
    <property type="match status" value="1"/>
</dbReference>
<dbReference type="GO" id="GO:0047061">
    <property type="term" value="F:glucose-fructose oxidoreductase activity"/>
    <property type="evidence" value="ECO:0007669"/>
    <property type="project" value="UniProtKB-EC"/>
</dbReference>
<dbReference type="GO" id="GO:0000166">
    <property type="term" value="F:nucleotide binding"/>
    <property type="evidence" value="ECO:0007669"/>
    <property type="project" value="InterPro"/>
</dbReference>
<protein>
    <submittedName>
        <fullName evidence="4">Glucose--fructose oxidoreductase</fullName>
        <ecNumber evidence="4">1.1.99.28</ecNumber>
    </submittedName>
</protein>
<reference evidence="4 5" key="1">
    <citation type="submission" date="2019-02" db="EMBL/GenBank/DDBJ databases">
        <title>Deep-cultivation of Planctomycetes and their phenomic and genomic characterization uncovers novel biology.</title>
        <authorList>
            <person name="Wiegand S."/>
            <person name="Jogler M."/>
            <person name="Boedeker C."/>
            <person name="Pinto D."/>
            <person name="Vollmers J."/>
            <person name="Rivas-Marin E."/>
            <person name="Kohn T."/>
            <person name="Peeters S.H."/>
            <person name="Heuer A."/>
            <person name="Rast P."/>
            <person name="Oberbeckmann S."/>
            <person name="Bunk B."/>
            <person name="Jeske O."/>
            <person name="Meyerdierks A."/>
            <person name="Storesund J.E."/>
            <person name="Kallscheuer N."/>
            <person name="Luecker S."/>
            <person name="Lage O.M."/>
            <person name="Pohl T."/>
            <person name="Merkel B.J."/>
            <person name="Hornburger P."/>
            <person name="Mueller R.-W."/>
            <person name="Bruemmer F."/>
            <person name="Labrenz M."/>
            <person name="Spormann A.M."/>
            <person name="Op den Camp H."/>
            <person name="Overmann J."/>
            <person name="Amann R."/>
            <person name="Jetten M.S.M."/>
            <person name="Mascher T."/>
            <person name="Medema M.H."/>
            <person name="Devos D.P."/>
            <person name="Kaster A.-K."/>
            <person name="Ovreas L."/>
            <person name="Rohde M."/>
            <person name="Galperin M.Y."/>
            <person name="Jogler C."/>
        </authorList>
    </citation>
    <scope>NUCLEOTIDE SEQUENCE [LARGE SCALE GENOMIC DNA]</scope>
    <source>
        <strain evidence="4 5">K23_9</strain>
    </source>
</reference>
<keyword evidence="5" id="KW-1185">Reference proteome</keyword>